<protein>
    <submittedName>
        <fullName evidence="1">Uncharacterized protein</fullName>
    </submittedName>
</protein>
<dbReference type="RefSeq" id="WP_121787643.1">
    <property type="nucleotide sequence ID" value="NZ_CP033073.1"/>
</dbReference>
<evidence type="ECO:0000313" key="2">
    <source>
        <dbReference type="Proteomes" id="UP000268329"/>
    </source>
</evidence>
<dbReference type="AlphaFoldDB" id="A0A3G2JFN8"/>
<proteinExistence type="predicted"/>
<gene>
    <name evidence="1" type="ORF">D9753_16095</name>
</gene>
<sequence>MRVTLTLDKESVTADLDPHLVGDLYALLGGKTVQEADVVRLLRQVSYFDNNKDDIVSKYPGQAVVIGHETVVFAGTFDEAFEWTSANLEARPVYIVATTAPEAASSAMLKAMDLMAISR</sequence>
<accession>A0A3G2JFN8</accession>
<organism evidence="1 2">
    <name type="scientific">Streptomyces dangxiongensis</name>
    <dbReference type="NCBI Taxonomy" id="1442032"/>
    <lineage>
        <taxon>Bacteria</taxon>
        <taxon>Bacillati</taxon>
        <taxon>Actinomycetota</taxon>
        <taxon>Actinomycetes</taxon>
        <taxon>Kitasatosporales</taxon>
        <taxon>Streptomycetaceae</taxon>
        <taxon>Streptomyces</taxon>
    </lineage>
</organism>
<reference evidence="1 2" key="1">
    <citation type="submission" date="2018-10" db="EMBL/GenBank/DDBJ databases">
        <title>The genome of Streptomyces dangxiongensis Z022.</title>
        <authorList>
            <person name="Zhang B."/>
        </authorList>
    </citation>
    <scope>NUCLEOTIDE SEQUENCE [LARGE SCALE GENOMIC DNA]</scope>
    <source>
        <strain evidence="1 2">Z022</strain>
    </source>
</reference>
<dbReference type="KEGG" id="sdd:D9753_16095"/>
<dbReference type="EMBL" id="CP033073">
    <property type="protein sequence ID" value="AYN40185.1"/>
    <property type="molecule type" value="Genomic_DNA"/>
</dbReference>
<keyword evidence="2" id="KW-1185">Reference proteome</keyword>
<name>A0A3G2JFN8_9ACTN</name>
<evidence type="ECO:0000313" key="1">
    <source>
        <dbReference type="EMBL" id="AYN40185.1"/>
    </source>
</evidence>
<dbReference type="Proteomes" id="UP000268329">
    <property type="component" value="Chromosome"/>
</dbReference>